<feature type="compositionally biased region" description="Polar residues" evidence="1">
    <location>
        <begin position="10"/>
        <end position="28"/>
    </location>
</feature>
<comment type="caution">
    <text evidence="2">The sequence shown here is derived from an EMBL/GenBank/DDBJ whole genome shotgun (WGS) entry which is preliminary data.</text>
</comment>
<evidence type="ECO:0000256" key="1">
    <source>
        <dbReference type="SAM" id="MobiDB-lite"/>
    </source>
</evidence>
<name>A0A5B0Q5R4_PUCGR</name>
<feature type="compositionally biased region" description="Polar residues" evidence="1">
    <location>
        <begin position="38"/>
        <end position="47"/>
    </location>
</feature>
<protein>
    <submittedName>
        <fullName evidence="2">Uncharacterized protein</fullName>
    </submittedName>
</protein>
<sequence length="102" mass="11272">MHTLYILSPATRQSPHTSTHRPLTSNSKSHNRRVFIPNSHSQPTQHNNNLTCPVTTTATHPGIVIPPCQPPITYEPGQATGHLNLRPFLEVERHTAIVSLTA</sequence>
<organism evidence="2 3">
    <name type="scientific">Puccinia graminis f. sp. tritici</name>
    <dbReference type="NCBI Taxonomy" id="56615"/>
    <lineage>
        <taxon>Eukaryota</taxon>
        <taxon>Fungi</taxon>
        <taxon>Dikarya</taxon>
        <taxon>Basidiomycota</taxon>
        <taxon>Pucciniomycotina</taxon>
        <taxon>Pucciniomycetes</taxon>
        <taxon>Pucciniales</taxon>
        <taxon>Pucciniaceae</taxon>
        <taxon>Puccinia</taxon>
    </lineage>
</organism>
<feature type="region of interest" description="Disordered" evidence="1">
    <location>
        <begin position="1"/>
        <end position="47"/>
    </location>
</feature>
<gene>
    <name evidence="2" type="ORF">PGT21_016444</name>
</gene>
<dbReference type="AlphaFoldDB" id="A0A5B0Q5R4"/>
<evidence type="ECO:0000313" key="3">
    <source>
        <dbReference type="Proteomes" id="UP000324748"/>
    </source>
</evidence>
<evidence type="ECO:0000313" key="2">
    <source>
        <dbReference type="EMBL" id="KAA1108550.1"/>
    </source>
</evidence>
<keyword evidence="3" id="KW-1185">Reference proteome</keyword>
<proteinExistence type="predicted"/>
<reference evidence="2 3" key="1">
    <citation type="submission" date="2019-05" db="EMBL/GenBank/DDBJ databases">
        <title>Emergence of the Ug99 lineage of the wheat stem rust pathogen through somatic hybridization.</title>
        <authorList>
            <person name="Li F."/>
            <person name="Upadhyaya N.M."/>
            <person name="Sperschneider J."/>
            <person name="Matny O."/>
            <person name="Nguyen-Phuc H."/>
            <person name="Mago R."/>
            <person name="Raley C."/>
            <person name="Miller M.E."/>
            <person name="Silverstein K.A.T."/>
            <person name="Henningsen E."/>
            <person name="Hirsch C.D."/>
            <person name="Visser B."/>
            <person name="Pretorius Z.A."/>
            <person name="Steffenson B.J."/>
            <person name="Schwessinger B."/>
            <person name="Dodds P.N."/>
            <person name="Figueroa M."/>
        </authorList>
    </citation>
    <scope>NUCLEOTIDE SEQUENCE [LARGE SCALE GENOMIC DNA]</scope>
    <source>
        <strain evidence="2">21-0</strain>
    </source>
</reference>
<dbReference type="Proteomes" id="UP000324748">
    <property type="component" value="Unassembled WGS sequence"/>
</dbReference>
<dbReference type="EMBL" id="VSWC01000028">
    <property type="protein sequence ID" value="KAA1108550.1"/>
    <property type="molecule type" value="Genomic_DNA"/>
</dbReference>
<accession>A0A5B0Q5R4</accession>